<reference evidence="2 3" key="1">
    <citation type="submission" date="2018-11" db="EMBL/GenBank/DDBJ databases">
        <title>Whole genome sequence of Streptomyces chrestomyceticus NBRC 13444(T).</title>
        <authorList>
            <person name="Komaki H."/>
            <person name="Tamura T."/>
        </authorList>
    </citation>
    <scope>NUCLEOTIDE SEQUENCE [LARGE SCALE GENOMIC DNA]</scope>
    <source>
        <strain evidence="2 3">NBRC 13444</strain>
    </source>
</reference>
<organism evidence="2 3">
    <name type="scientific">Streptomyces chrestomyceticus JCM 4735</name>
    <dbReference type="NCBI Taxonomy" id="1306181"/>
    <lineage>
        <taxon>Bacteria</taxon>
        <taxon>Bacillati</taxon>
        <taxon>Actinomycetota</taxon>
        <taxon>Actinomycetes</taxon>
        <taxon>Kitasatosporales</taxon>
        <taxon>Streptomycetaceae</taxon>
        <taxon>Streptomyces</taxon>
    </lineage>
</organism>
<comment type="caution">
    <text evidence="2">The sequence shown here is derived from an EMBL/GenBank/DDBJ whole genome shotgun (WGS) entry which is preliminary data.</text>
</comment>
<dbReference type="GeneID" id="95620889"/>
<name>A0A7U9KRS4_9ACTN</name>
<evidence type="ECO:0000313" key="3">
    <source>
        <dbReference type="Proteomes" id="UP000287830"/>
    </source>
</evidence>
<dbReference type="EMBL" id="BHZC01000001">
    <property type="protein sequence ID" value="GCD34159.1"/>
    <property type="molecule type" value="Genomic_DNA"/>
</dbReference>
<dbReference type="SUPFAM" id="SSF55073">
    <property type="entry name" value="Nucleotide cyclase"/>
    <property type="match status" value="1"/>
</dbReference>
<feature type="compositionally biased region" description="Polar residues" evidence="1">
    <location>
        <begin position="274"/>
        <end position="287"/>
    </location>
</feature>
<proteinExistence type="predicted"/>
<dbReference type="Gene3D" id="3.30.70.1230">
    <property type="entry name" value="Nucleotide cyclase"/>
    <property type="match status" value="1"/>
</dbReference>
<dbReference type="AlphaFoldDB" id="A0A7U9KRS4"/>
<evidence type="ECO:0000313" key="2">
    <source>
        <dbReference type="EMBL" id="GCD34159.1"/>
    </source>
</evidence>
<gene>
    <name evidence="2" type="ORF">OEIGOIKO_01884</name>
</gene>
<feature type="region of interest" description="Disordered" evidence="1">
    <location>
        <begin position="274"/>
        <end position="325"/>
    </location>
</feature>
<protein>
    <submittedName>
        <fullName evidence="2">NTPase</fullName>
    </submittedName>
</protein>
<accession>A0A7U9KRS4</accession>
<feature type="compositionally biased region" description="Low complexity" evidence="1">
    <location>
        <begin position="245"/>
        <end position="257"/>
    </location>
</feature>
<feature type="region of interest" description="Disordered" evidence="1">
    <location>
        <begin position="194"/>
        <end position="258"/>
    </location>
</feature>
<sequence>MSTEALHRLVVNGDVCGSGLLGRRAKLRMREAMYEVFEAGFTAAGIAEGACHMEDRGDGVLVALAPDVPSAHLVGPWLEGVYQKLRLVNEGRLEPLRMRVAMHAGSVAQDAKGLAGRAVDLACRLCDSATARDVMQLADRAPLLFVVSDALYHDVVAEGGACIEPEHYRRARVSEKETDVEAWFHVPRLPFPPLPAQTTHEAPPSPAVPARDRPRATGVRAAQDPPPEQGGGAGHGGTVPPPASGPAGEGAAAGAAPAPAPYGTTYQIQHVGGDQQNFRGNTINTNGGFVGINKAAAPAPARTPASEPSADDAPRTGSVPEGGDR</sequence>
<dbReference type="Proteomes" id="UP000287830">
    <property type="component" value="Unassembled WGS sequence"/>
</dbReference>
<dbReference type="RefSeq" id="WP_174856387.1">
    <property type="nucleotide sequence ID" value="NZ_BHZC01000001.1"/>
</dbReference>
<evidence type="ECO:0000256" key="1">
    <source>
        <dbReference type="SAM" id="MobiDB-lite"/>
    </source>
</evidence>
<dbReference type="InterPro" id="IPR029787">
    <property type="entry name" value="Nucleotide_cyclase"/>
</dbReference>
<feature type="compositionally biased region" description="Low complexity" evidence="1">
    <location>
        <begin position="295"/>
        <end position="308"/>
    </location>
</feature>